<name>U9UQV1_RHIID</name>
<evidence type="ECO:0000313" key="1">
    <source>
        <dbReference type="EMBL" id="ESA20933.1"/>
    </source>
</evidence>
<proteinExistence type="predicted"/>
<gene>
    <name evidence="1" type="ORF">GLOINDRAFT_343386</name>
</gene>
<organism evidence="1">
    <name type="scientific">Rhizophagus irregularis (strain DAOM 181602 / DAOM 197198 / MUCL 43194)</name>
    <name type="common">Arbuscular mycorrhizal fungus</name>
    <name type="synonym">Glomus intraradices</name>
    <dbReference type="NCBI Taxonomy" id="747089"/>
    <lineage>
        <taxon>Eukaryota</taxon>
        <taxon>Fungi</taxon>
        <taxon>Fungi incertae sedis</taxon>
        <taxon>Mucoromycota</taxon>
        <taxon>Glomeromycotina</taxon>
        <taxon>Glomeromycetes</taxon>
        <taxon>Glomerales</taxon>
        <taxon>Glomeraceae</taxon>
        <taxon>Rhizophagus</taxon>
    </lineage>
</organism>
<dbReference type="HOGENOM" id="CLU_2460870_0_0_1"/>
<feature type="non-terminal residue" evidence="1">
    <location>
        <position position="1"/>
    </location>
</feature>
<dbReference type="EMBL" id="KI276875">
    <property type="protein sequence ID" value="ESA20933.1"/>
    <property type="molecule type" value="Genomic_DNA"/>
</dbReference>
<sequence>FPSDPVSDPKLFRPNHSQNTKINLVKSLPRSRWKHLLPRTSLRRLSRCSIWDNINISHLDRLAFMTDPNVVLEYQRLEQVVSKNPHIFS</sequence>
<dbReference type="AlphaFoldDB" id="U9UQV1"/>
<reference evidence="1" key="1">
    <citation type="submission" date="2013-07" db="EMBL/GenBank/DDBJ databases">
        <title>The genome of an arbuscular mycorrhizal fungus provides insights into the evolution of the oldest plant symbiosis.</title>
        <authorList>
            <consortium name="DOE Joint Genome Institute"/>
            <person name="Tisserant E."/>
            <person name="Malbreil M."/>
            <person name="Kuo A."/>
            <person name="Kohler A."/>
            <person name="Symeonidi A."/>
            <person name="Balestrini R."/>
            <person name="Charron P."/>
            <person name="Duensing N."/>
            <person name="Frei-dit-Frey N."/>
            <person name="Gianinazzi-Pearson V."/>
            <person name="Gilbert B."/>
            <person name="Handa Y."/>
            <person name="Hijri M."/>
            <person name="Kaul R."/>
            <person name="Kawaguchi M."/>
            <person name="Krajinski F."/>
            <person name="Lammers P."/>
            <person name="Lapierre D."/>
            <person name="Masclaux F.G."/>
            <person name="Murat C."/>
            <person name="Morin E."/>
            <person name="Ndikumana S."/>
            <person name="Pagni M."/>
            <person name="Petitpierre D."/>
            <person name="Requena N."/>
            <person name="Rosikiewicz P."/>
            <person name="Riley R."/>
            <person name="Saito K."/>
            <person name="San Clemente H."/>
            <person name="Shapiro H."/>
            <person name="van Tuinen D."/>
            <person name="Becard G."/>
            <person name="Bonfante P."/>
            <person name="Paszkowski U."/>
            <person name="Shachar-Hill Y."/>
            <person name="Young J.P."/>
            <person name="Sanders I.R."/>
            <person name="Henrissat B."/>
            <person name="Rensing S.A."/>
            <person name="Grigoriev I.V."/>
            <person name="Corradi N."/>
            <person name="Roux C."/>
            <person name="Martin F."/>
        </authorList>
    </citation>
    <scope>NUCLEOTIDE SEQUENCE</scope>
    <source>
        <strain evidence="1">DAOM 197198</strain>
    </source>
</reference>
<protein>
    <submittedName>
        <fullName evidence="1">Uncharacterized protein</fullName>
    </submittedName>
</protein>
<accession>U9UQV1</accession>